<dbReference type="RefSeq" id="XP_046013090.1">
    <property type="nucleotide sequence ID" value="XM_046148060.1"/>
</dbReference>
<evidence type="ECO:0000313" key="2">
    <source>
        <dbReference type="EMBL" id="KAH7031410.1"/>
    </source>
</evidence>
<name>A0A9P8YA03_9PEZI</name>
<sequence length="429" mass="47271">MSTRQAGVPQSSAANNNKVMAVAHGTTISPESQTRARTRQRLHKPPTPLDVPDINDDAAERKRVLNVLAQRRYRERKRQSKPKNTTAREPIQSSPPSHPGNDTVLPETQPAQRNSQDTSVEAASPAVGIEGATQETLQSCSAPDSHISSPSKGWPLDFLQISNAQPTLDPTLLQLGGSLSETPESLTTLDTSQLSSEDEAALAACALTDPNCFIGLPELGPFADQSDLASSLSWGSSSSSTDTSHQELEQDFPDSYLLPVTELILLRACTRIGERIQCCDRMWRIDANSSFADGTMTPLAISMLPLSWQPTKSQATVPHHPILDLMPWPSVRDRLLLLMALPDSMKPAAVAEGPMAVIQLAYDMEDSSEGLRVWGGDVYDPMAWEVGQVVFEKWWFVFDRQVVERSNYWRRLRGAPDLRMPNRVEEVHS</sequence>
<reference evidence="2" key="1">
    <citation type="journal article" date="2021" name="Nat. Commun.">
        <title>Genetic determinants of endophytism in the Arabidopsis root mycobiome.</title>
        <authorList>
            <person name="Mesny F."/>
            <person name="Miyauchi S."/>
            <person name="Thiergart T."/>
            <person name="Pickel B."/>
            <person name="Atanasova L."/>
            <person name="Karlsson M."/>
            <person name="Huettel B."/>
            <person name="Barry K.W."/>
            <person name="Haridas S."/>
            <person name="Chen C."/>
            <person name="Bauer D."/>
            <person name="Andreopoulos W."/>
            <person name="Pangilinan J."/>
            <person name="LaButti K."/>
            <person name="Riley R."/>
            <person name="Lipzen A."/>
            <person name="Clum A."/>
            <person name="Drula E."/>
            <person name="Henrissat B."/>
            <person name="Kohler A."/>
            <person name="Grigoriev I.V."/>
            <person name="Martin F.M."/>
            <person name="Hacquard S."/>
        </authorList>
    </citation>
    <scope>NUCLEOTIDE SEQUENCE</scope>
    <source>
        <strain evidence="2">MPI-CAGE-CH-0230</strain>
    </source>
</reference>
<feature type="compositionally biased region" description="Polar residues" evidence="1">
    <location>
        <begin position="1"/>
        <end position="18"/>
    </location>
</feature>
<gene>
    <name evidence="2" type="ORF">B0I36DRAFT_122643</name>
</gene>
<feature type="compositionally biased region" description="Polar residues" evidence="1">
    <location>
        <begin position="26"/>
        <end position="35"/>
    </location>
</feature>
<dbReference type="InterPro" id="IPR021833">
    <property type="entry name" value="DUF3425"/>
</dbReference>
<feature type="compositionally biased region" description="Polar residues" evidence="1">
    <location>
        <begin position="82"/>
        <end position="95"/>
    </location>
</feature>
<evidence type="ECO:0000256" key="1">
    <source>
        <dbReference type="SAM" id="MobiDB-lite"/>
    </source>
</evidence>
<dbReference type="Proteomes" id="UP000756346">
    <property type="component" value="Unassembled WGS sequence"/>
</dbReference>
<feature type="compositionally biased region" description="Basic residues" evidence="1">
    <location>
        <begin position="71"/>
        <end position="81"/>
    </location>
</feature>
<evidence type="ECO:0008006" key="4">
    <source>
        <dbReference type="Google" id="ProtNLM"/>
    </source>
</evidence>
<dbReference type="GeneID" id="70177606"/>
<organism evidence="2 3">
    <name type="scientific">Microdochium trichocladiopsis</name>
    <dbReference type="NCBI Taxonomy" id="1682393"/>
    <lineage>
        <taxon>Eukaryota</taxon>
        <taxon>Fungi</taxon>
        <taxon>Dikarya</taxon>
        <taxon>Ascomycota</taxon>
        <taxon>Pezizomycotina</taxon>
        <taxon>Sordariomycetes</taxon>
        <taxon>Xylariomycetidae</taxon>
        <taxon>Xylariales</taxon>
        <taxon>Microdochiaceae</taxon>
        <taxon>Microdochium</taxon>
    </lineage>
</organism>
<feature type="compositionally biased region" description="Polar residues" evidence="1">
    <location>
        <begin position="109"/>
        <end position="121"/>
    </location>
</feature>
<proteinExistence type="predicted"/>
<dbReference type="Pfam" id="PF11905">
    <property type="entry name" value="DUF3425"/>
    <property type="match status" value="1"/>
</dbReference>
<accession>A0A9P8YA03</accession>
<dbReference type="PANTHER" id="PTHR38116:SF9">
    <property type="entry name" value="BZIP DOMAIN-CONTAINING PROTEIN"/>
    <property type="match status" value="1"/>
</dbReference>
<dbReference type="CDD" id="cd14688">
    <property type="entry name" value="bZIP_YAP"/>
    <property type="match status" value="1"/>
</dbReference>
<protein>
    <recommendedName>
        <fullName evidence="4">BZIP domain-containing protein</fullName>
    </recommendedName>
</protein>
<keyword evidence="3" id="KW-1185">Reference proteome</keyword>
<comment type="caution">
    <text evidence="2">The sequence shown here is derived from an EMBL/GenBank/DDBJ whole genome shotgun (WGS) entry which is preliminary data.</text>
</comment>
<dbReference type="AlphaFoldDB" id="A0A9P8YA03"/>
<dbReference type="OrthoDB" id="2245989at2759"/>
<dbReference type="EMBL" id="JAGTJQ010000005">
    <property type="protein sequence ID" value="KAH7031410.1"/>
    <property type="molecule type" value="Genomic_DNA"/>
</dbReference>
<dbReference type="PANTHER" id="PTHR38116">
    <property type="entry name" value="CHROMOSOME 7, WHOLE GENOME SHOTGUN SEQUENCE"/>
    <property type="match status" value="1"/>
</dbReference>
<evidence type="ECO:0000313" key="3">
    <source>
        <dbReference type="Proteomes" id="UP000756346"/>
    </source>
</evidence>
<feature type="region of interest" description="Disordered" evidence="1">
    <location>
        <begin position="1"/>
        <end position="124"/>
    </location>
</feature>